<gene>
    <name evidence="1" type="ORF">L2E82_36204</name>
</gene>
<comment type="caution">
    <text evidence="1">The sequence shown here is derived from an EMBL/GenBank/DDBJ whole genome shotgun (WGS) entry which is preliminary data.</text>
</comment>
<organism evidence="1 2">
    <name type="scientific">Cichorium intybus</name>
    <name type="common">Chicory</name>
    <dbReference type="NCBI Taxonomy" id="13427"/>
    <lineage>
        <taxon>Eukaryota</taxon>
        <taxon>Viridiplantae</taxon>
        <taxon>Streptophyta</taxon>
        <taxon>Embryophyta</taxon>
        <taxon>Tracheophyta</taxon>
        <taxon>Spermatophyta</taxon>
        <taxon>Magnoliopsida</taxon>
        <taxon>eudicotyledons</taxon>
        <taxon>Gunneridae</taxon>
        <taxon>Pentapetalae</taxon>
        <taxon>asterids</taxon>
        <taxon>campanulids</taxon>
        <taxon>Asterales</taxon>
        <taxon>Asteraceae</taxon>
        <taxon>Cichorioideae</taxon>
        <taxon>Cichorieae</taxon>
        <taxon>Cichoriinae</taxon>
        <taxon>Cichorium</taxon>
    </lineage>
</organism>
<dbReference type="EMBL" id="CM042014">
    <property type="protein sequence ID" value="KAI3724429.1"/>
    <property type="molecule type" value="Genomic_DNA"/>
</dbReference>
<dbReference type="Proteomes" id="UP001055811">
    <property type="component" value="Linkage Group LG06"/>
</dbReference>
<reference evidence="2" key="1">
    <citation type="journal article" date="2022" name="Mol. Ecol. Resour.">
        <title>The genomes of chicory, endive, great burdock and yacon provide insights into Asteraceae palaeo-polyploidization history and plant inulin production.</title>
        <authorList>
            <person name="Fan W."/>
            <person name="Wang S."/>
            <person name="Wang H."/>
            <person name="Wang A."/>
            <person name="Jiang F."/>
            <person name="Liu H."/>
            <person name="Zhao H."/>
            <person name="Xu D."/>
            <person name="Zhang Y."/>
        </authorList>
    </citation>
    <scope>NUCLEOTIDE SEQUENCE [LARGE SCALE GENOMIC DNA]</scope>
    <source>
        <strain evidence="2">cv. Punajuju</strain>
    </source>
</reference>
<keyword evidence="2" id="KW-1185">Reference proteome</keyword>
<evidence type="ECO:0000313" key="1">
    <source>
        <dbReference type="EMBL" id="KAI3724429.1"/>
    </source>
</evidence>
<sequence length="375" mass="42487">MRTKCLKKFSRENEITRIICMIVSSELELGKGYTRFSASMLQTEGGDSIGISLKPSKKLKTLSSMGKIDQSISTKRVKLPKKFFDDCYTVNHVPVPRKLRSAIKQRYYDVVLQNPKDGKLLLQTPLEENNKKLEVNKEEGQHSTISESISEQITKDEEEAIAGLLLLDGNNNNEEVNLKSETSDSEDFVKNGPVIEDLNKSTKIVDVEKDCKDFRDGNESRKICSRHVYICQMIKQMQVTEVKTVNSHKELVFQDQMHGCGVEARGCSFAQDHTSFQVPTPPYFGSPLYDPSQWPSLRQQIWMNPFMAGARYQNWQKSGLETTQHHSGSNHILPSLLNVLGTKENGGLFLVDSSPTLNLRCNEHLGNDRSWLDDL</sequence>
<protein>
    <submittedName>
        <fullName evidence="1">Uncharacterized protein</fullName>
    </submittedName>
</protein>
<reference evidence="1 2" key="2">
    <citation type="journal article" date="2022" name="Mol. Ecol. Resour.">
        <title>The genomes of chicory, endive, great burdock and yacon provide insights into Asteraceae paleo-polyploidization history and plant inulin production.</title>
        <authorList>
            <person name="Fan W."/>
            <person name="Wang S."/>
            <person name="Wang H."/>
            <person name="Wang A."/>
            <person name="Jiang F."/>
            <person name="Liu H."/>
            <person name="Zhao H."/>
            <person name="Xu D."/>
            <person name="Zhang Y."/>
        </authorList>
    </citation>
    <scope>NUCLEOTIDE SEQUENCE [LARGE SCALE GENOMIC DNA]</scope>
    <source>
        <strain evidence="2">cv. Punajuju</strain>
        <tissue evidence="1">Leaves</tissue>
    </source>
</reference>
<name>A0ACB9BQW9_CICIN</name>
<evidence type="ECO:0000313" key="2">
    <source>
        <dbReference type="Proteomes" id="UP001055811"/>
    </source>
</evidence>
<accession>A0ACB9BQW9</accession>
<proteinExistence type="predicted"/>